<evidence type="ECO:0000256" key="3">
    <source>
        <dbReference type="ARBA" id="ARBA00022840"/>
    </source>
</evidence>
<dbReference type="Proteomes" id="UP000292298">
    <property type="component" value="Unassembled WGS sequence"/>
</dbReference>
<dbReference type="InterPro" id="IPR001977">
    <property type="entry name" value="Depp_CoAkinase"/>
</dbReference>
<keyword evidence="5 7" id="KW-0418">Kinase</keyword>
<comment type="similarity">
    <text evidence="1 5">Belongs to the CoaE family.</text>
</comment>
<dbReference type="OrthoDB" id="9812943at2"/>
<dbReference type="GO" id="GO:0004140">
    <property type="term" value="F:dephospho-CoA kinase activity"/>
    <property type="evidence" value="ECO:0007669"/>
    <property type="project" value="UniProtKB-UniRule"/>
</dbReference>
<evidence type="ECO:0000313" key="7">
    <source>
        <dbReference type="EMBL" id="RZU97926.1"/>
    </source>
</evidence>
<dbReference type="GO" id="GO:0005524">
    <property type="term" value="F:ATP binding"/>
    <property type="evidence" value="ECO:0007669"/>
    <property type="project" value="UniProtKB-UniRule"/>
</dbReference>
<keyword evidence="5" id="KW-0808">Transferase</keyword>
<evidence type="ECO:0000256" key="5">
    <source>
        <dbReference type="HAMAP-Rule" id="MF_00376"/>
    </source>
</evidence>
<proteinExistence type="inferred from homology"/>
<keyword evidence="3 5" id="KW-0067">ATP-binding</keyword>
<dbReference type="AlphaFoldDB" id="A0A4Q8CY73"/>
<keyword evidence="5" id="KW-0963">Cytoplasm</keyword>
<dbReference type="PANTHER" id="PTHR10695:SF46">
    <property type="entry name" value="BIFUNCTIONAL COENZYME A SYNTHASE-RELATED"/>
    <property type="match status" value="1"/>
</dbReference>
<dbReference type="SUPFAM" id="SSF52540">
    <property type="entry name" value="P-loop containing nucleoside triphosphate hydrolases"/>
    <property type="match status" value="1"/>
</dbReference>
<dbReference type="PROSITE" id="PS51219">
    <property type="entry name" value="DPCK"/>
    <property type="match status" value="1"/>
</dbReference>
<dbReference type="CDD" id="cd02022">
    <property type="entry name" value="DPCK"/>
    <property type="match status" value="1"/>
</dbReference>
<protein>
    <recommendedName>
        <fullName evidence="5 6">Dephospho-CoA kinase</fullName>
        <ecNumber evidence="5 6">2.7.1.24</ecNumber>
    </recommendedName>
    <alternativeName>
        <fullName evidence="5">Dephosphocoenzyme A kinase</fullName>
    </alternativeName>
</protein>
<feature type="binding site" evidence="5">
    <location>
        <begin position="23"/>
        <end position="28"/>
    </location>
    <ligand>
        <name>ATP</name>
        <dbReference type="ChEBI" id="CHEBI:30616"/>
    </ligand>
</feature>
<dbReference type="HAMAP" id="MF_00376">
    <property type="entry name" value="Dephospho_CoA_kinase"/>
    <property type="match status" value="1"/>
</dbReference>
<keyword evidence="2 5" id="KW-0547">Nucleotide-binding</keyword>
<dbReference type="GO" id="GO:0005737">
    <property type="term" value="C:cytoplasm"/>
    <property type="evidence" value="ECO:0007669"/>
    <property type="project" value="UniProtKB-SubCell"/>
</dbReference>
<name>A0A4Q8CY73_9GAMM</name>
<comment type="caution">
    <text evidence="7">The sequence shown here is derived from an EMBL/GenBank/DDBJ whole genome shotgun (WGS) entry which is preliminary data.</text>
</comment>
<reference evidence="7 8" key="1">
    <citation type="submission" date="2019-02" db="EMBL/GenBank/DDBJ databases">
        <title>Genomic Encyclopedia of Type Strains, Phase IV (KMG-IV): sequencing the most valuable type-strain genomes for metagenomic binning, comparative biology and taxonomic classification.</title>
        <authorList>
            <person name="Goeker M."/>
        </authorList>
    </citation>
    <scope>NUCLEOTIDE SEQUENCE [LARGE SCALE GENOMIC DNA]</scope>
    <source>
        <strain evidence="7 8">DSM 21056</strain>
    </source>
</reference>
<keyword evidence="8" id="KW-1185">Reference proteome</keyword>
<dbReference type="Pfam" id="PF01121">
    <property type="entry name" value="CoaE"/>
    <property type="match status" value="1"/>
</dbReference>
<evidence type="ECO:0000256" key="1">
    <source>
        <dbReference type="ARBA" id="ARBA00009018"/>
    </source>
</evidence>
<comment type="subcellular location">
    <subcellularLocation>
        <location evidence="5">Cytoplasm</location>
    </subcellularLocation>
</comment>
<comment type="pathway">
    <text evidence="5">Cofactor biosynthesis; coenzyme A biosynthesis; CoA from (R)-pantothenate: step 5/5.</text>
</comment>
<dbReference type="PANTHER" id="PTHR10695">
    <property type="entry name" value="DEPHOSPHO-COA KINASE-RELATED"/>
    <property type="match status" value="1"/>
</dbReference>
<evidence type="ECO:0000256" key="4">
    <source>
        <dbReference type="ARBA" id="ARBA00022993"/>
    </source>
</evidence>
<dbReference type="GO" id="GO:0015937">
    <property type="term" value="P:coenzyme A biosynthetic process"/>
    <property type="evidence" value="ECO:0007669"/>
    <property type="project" value="UniProtKB-UniRule"/>
</dbReference>
<dbReference type="RefSeq" id="WP_130502280.1">
    <property type="nucleotide sequence ID" value="NZ_SHLI01000001.1"/>
</dbReference>
<gene>
    <name evidence="5" type="primary">coaE</name>
    <name evidence="7" type="ORF">EV698_0160</name>
</gene>
<dbReference type="InterPro" id="IPR027417">
    <property type="entry name" value="P-loop_NTPase"/>
</dbReference>
<evidence type="ECO:0000256" key="2">
    <source>
        <dbReference type="ARBA" id="ARBA00022741"/>
    </source>
</evidence>
<comment type="catalytic activity">
    <reaction evidence="5">
        <text>3'-dephospho-CoA + ATP = ADP + CoA + H(+)</text>
        <dbReference type="Rhea" id="RHEA:18245"/>
        <dbReference type="ChEBI" id="CHEBI:15378"/>
        <dbReference type="ChEBI" id="CHEBI:30616"/>
        <dbReference type="ChEBI" id="CHEBI:57287"/>
        <dbReference type="ChEBI" id="CHEBI:57328"/>
        <dbReference type="ChEBI" id="CHEBI:456216"/>
        <dbReference type="EC" id="2.7.1.24"/>
    </reaction>
</comment>
<dbReference type="Gene3D" id="3.40.50.300">
    <property type="entry name" value="P-loop containing nucleotide triphosphate hydrolases"/>
    <property type="match status" value="1"/>
</dbReference>
<keyword evidence="4 5" id="KW-0173">Coenzyme A biosynthesis</keyword>
<evidence type="ECO:0000313" key="8">
    <source>
        <dbReference type="Proteomes" id="UP000292298"/>
    </source>
</evidence>
<dbReference type="NCBIfam" id="TIGR00152">
    <property type="entry name" value="dephospho-CoA kinase"/>
    <property type="match status" value="1"/>
</dbReference>
<dbReference type="EC" id="2.7.1.24" evidence="5 6"/>
<dbReference type="UniPathway" id="UPA00241">
    <property type="reaction ID" value="UER00356"/>
</dbReference>
<sequence>MDSGGSDSRRRPGLVVGLTGGIASGKTAVSRRFEALGAAVIDTDRLARAVVAPGTAGLDAIRERFGTDVIGTNGHLDRPALRQRIFADPFARRDLEAITHPRIRTAVAETLAKVREPYALIVVPLLLEAGWIELMDRVLVVDAPPDRQRERLMQRDGTDPGEADRILSSQADRQARLAIADDVITNDGESGALDGQVADLHDRYLRTATGH</sequence>
<dbReference type="EMBL" id="SHLI01000001">
    <property type="protein sequence ID" value="RZU97926.1"/>
    <property type="molecule type" value="Genomic_DNA"/>
</dbReference>
<evidence type="ECO:0000256" key="6">
    <source>
        <dbReference type="NCBIfam" id="TIGR00152"/>
    </source>
</evidence>
<comment type="function">
    <text evidence="5">Catalyzes the phosphorylation of the 3'-hydroxyl group of dephosphocoenzyme A to form coenzyme A.</text>
</comment>
<organism evidence="7 8">
    <name type="scientific">Spiribacter vilamensis</name>
    <dbReference type="NCBI Taxonomy" id="531306"/>
    <lineage>
        <taxon>Bacteria</taxon>
        <taxon>Pseudomonadati</taxon>
        <taxon>Pseudomonadota</taxon>
        <taxon>Gammaproteobacteria</taxon>
        <taxon>Chromatiales</taxon>
        <taxon>Ectothiorhodospiraceae</taxon>
        <taxon>Spiribacter</taxon>
    </lineage>
</organism>
<accession>A0A4Q8CY73</accession>